<gene>
    <name evidence="2" type="ORF">OS493_039599</name>
</gene>
<sequence>MERRATDCEAMPPIFTVDVRRGVLDGPGRFLRRIPRPSPPLDGCQRHHLHRRDERNLQTSRTCARRPIACPTSERLCQCLSSSASTGYSLVLAAIVGTLVFHYLFTITCSFQGLFIFLLHGIIKKDFQDAWRMLTTKNRVMEMKFSSKQPWNDNPAGVRWINK</sequence>
<keyword evidence="1" id="KW-0812">Transmembrane</keyword>
<dbReference type="Proteomes" id="UP001163046">
    <property type="component" value="Unassembled WGS sequence"/>
</dbReference>
<keyword evidence="3" id="KW-1185">Reference proteome</keyword>
<protein>
    <submittedName>
        <fullName evidence="2">Uncharacterized protein</fullName>
    </submittedName>
</protein>
<keyword evidence="1" id="KW-0472">Membrane</keyword>
<evidence type="ECO:0000313" key="2">
    <source>
        <dbReference type="EMBL" id="KAJ7388134.1"/>
    </source>
</evidence>
<comment type="caution">
    <text evidence="2">The sequence shown here is derived from an EMBL/GenBank/DDBJ whole genome shotgun (WGS) entry which is preliminary data.</text>
</comment>
<feature type="transmembrane region" description="Helical" evidence="1">
    <location>
        <begin position="90"/>
        <end position="123"/>
    </location>
</feature>
<name>A0A9W9ZY42_9CNID</name>
<dbReference type="Gene3D" id="1.20.1070.10">
    <property type="entry name" value="Rhodopsin 7-helix transmembrane proteins"/>
    <property type="match status" value="1"/>
</dbReference>
<evidence type="ECO:0000256" key="1">
    <source>
        <dbReference type="SAM" id="Phobius"/>
    </source>
</evidence>
<reference evidence="2" key="1">
    <citation type="submission" date="2023-01" db="EMBL/GenBank/DDBJ databases">
        <title>Genome assembly of the deep-sea coral Lophelia pertusa.</title>
        <authorList>
            <person name="Herrera S."/>
            <person name="Cordes E."/>
        </authorList>
    </citation>
    <scope>NUCLEOTIDE SEQUENCE</scope>
    <source>
        <strain evidence="2">USNM1676648</strain>
        <tissue evidence="2">Polyp</tissue>
    </source>
</reference>
<accession>A0A9W9ZY42</accession>
<dbReference type="AlphaFoldDB" id="A0A9W9ZY42"/>
<proteinExistence type="predicted"/>
<organism evidence="2 3">
    <name type="scientific">Desmophyllum pertusum</name>
    <dbReference type="NCBI Taxonomy" id="174260"/>
    <lineage>
        <taxon>Eukaryota</taxon>
        <taxon>Metazoa</taxon>
        <taxon>Cnidaria</taxon>
        <taxon>Anthozoa</taxon>
        <taxon>Hexacorallia</taxon>
        <taxon>Scleractinia</taxon>
        <taxon>Caryophylliina</taxon>
        <taxon>Caryophylliidae</taxon>
        <taxon>Desmophyllum</taxon>
    </lineage>
</organism>
<evidence type="ECO:0000313" key="3">
    <source>
        <dbReference type="Proteomes" id="UP001163046"/>
    </source>
</evidence>
<dbReference type="EMBL" id="MU825611">
    <property type="protein sequence ID" value="KAJ7388134.1"/>
    <property type="molecule type" value="Genomic_DNA"/>
</dbReference>
<keyword evidence="1" id="KW-1133">Transmembrane helix</keyword>